<name>K9VGA7_9CYAN</name>
<dbReference type="EMBL" id="CP003614">
    <property type="protein sequence ID" value="AFZ06996.1"/>
    <property type="molecule type" value="Genomic_DNA"/>
</dbReference>
<protein>
    <submittedName>
        <fullName evidence="1">Uncharacterized protein</fullName>
    </submittedName>
</protein>
<proteinExistence type="predicted"/>
<gene>
    <name evidence="1" type="ORF">Osc7112_2579</name>
</gene>
<evidence type="ECO:0000313" key="1">
    <source>
        <dbReference type="EMBL" id="AFZ06996.1"/>
    </source>
</evidence>
<sequence length="66" mass="7199">MESGTILLVDRQNKGNRASLQGQNAGLKNCLICSVYQLCLHTQAYFPGLGAYLKPLFSQRRGGDAI</sequence>
<reference evidence="1 2" key="1">
    <citation type="submission" date="2012-05" db="EMBL/GenBank/DDBJ databases">
        <title>Finished chromosome of genome of Oscillatoria sp. PCC 7112.</title>
        <authorList>
            <consortium name="US DOE Joint Genome Institute"/>
            <person name="Gugger M."/>
            <person name="Coursin T."/>
            <person name="Rippka R."/>
            <person name="Tandeau De Marsac N."/>
            <person name="Huntemann M."/>
            <person name="Wei C.-L."/>
            <person name="Han J."/>
            <person name="Detter J.C."/>
            <person name="Han C."/>
            <person name="Tapia R."/>
            <person name="Davenport K."/>
            <person name="Daligault H."/>
            <person name="Erkkila T."/>
            <person name="Gu W."/>
            <person name="Munk A.C.C."/>
            <person name="Teshima H."/>
            <person name="Xu Y."/>
            <person name="Chain P."/>
            <person name="Chen A."/>
            <person name="Krypides N."/>
            <person name="Mavromatis K."/>
            <person name="Markowitz V."/>
            <person name="Szeto E."/>
            <person name="Ivanova N."/>
            <person name="Mikhailova N."/>
            <person name="Ovchinnikova G."/>
            <person name="Pagani I."/>
            <person name="Pati A."/>
            <person name="Goodwin L."/>
            <person name="Peters L."/>
            <person name="Pitluck S."/>
            <person name="Woyke T."/>
            <person name="Kerfeld C."/>
        </authorList>
    </citation>
    <scope>NUCLEOTIDE SEQUENCE [LARGE SCALE GENOMIC DNA]</scope>
    <source>
        <strain evidence="1 2">PCC 7112</strain>
    </source>
</reference>
<evidence type="ECO:0000313" key="2">
    <source>
        <dbReference type="Proteomes" id="UP000010478"/>
    </source>
</evidence>
<accession>K9VGA7</accession>
<dbReference type="Proteomes" id="UP000010478">
    <property type="component" value="Chromosome"/>
</dbReference>
<organism evidence="1 2">
    <name type="scientific">Phormidium nigroviride PCC 7112</name>
    <dbReference type="NCBI Taxonomy" id="179408"/>
    <lineage>
        <taxon>Bacteria</taxon>
        <taxon>Bacillati</taxon>
        <taxon>Cyanobacteriota</taxon>
        <taxon>Cyanophyceae</taxon>
        <taxon>Oscillatoriophycideae</taxon>
        <taxon>Oscillatoriales</taxon>
        <taxon>Oscillatoriaceae</taxon>
        <taxon>Phormidium</taxon>
    </lineage>
</organism>
<dbReference type="HOGENOM" id="CLU_2826990_0_0_3"/>
<keyword evidence="2" id="KW-1185">Reference proteome</keyword>
<dbReference type="KEGG" id="oni:Osc7112_2579"/>
<dbReference type="AlphaFoldDB" id="K9VGA7"/>
<dbReference type="STRING" id="179408.Osc7112_2579"/>